<dbReference type="EMBL" id="JX238501">
    <property type="protein sequence ID" value="AGB62667.1"/>
    <property type="molecule type" value="Genomic_DNA"/>
</dbReference>
<evidence type="ECO:0000313" key="1">
    <source>
        <dbReference type="EMBL" id="AGB62667.1"/>
    </source>
</evidence>
<dbReference type="GeneID" id="14516190"/>
<dbReference type="Proteomes" id="UP000010364">
    <property type="component" value="Segment"/>
</dbReference>
<evidence type="ECO:0000313" key="2">
    <source>
        <dbReference type="Proteomes" id="UP000010364"/>
    </source>
</evidence>
<name>L0LAC6_9CAUD</name>
<sequence>MGKMAYPKAYDPQEGYRYQMLCRMAGEREWEHADYAKDYDEYKYLLANYREAYGGGWNFKRILLPQKYHPKKD</sequence>
<proteinExistence type="predicted"/>
<keyword evidence="2" id="KW-1185">Reference proteome</keyword>
<organism evidence="1 2">
    <name type="scientific">Bacillus phage phiAGATE</name>
    <dbReference type="NCBI Taxonomy" id="1204533"/>
    <lineage>
        <taxon>Viruses</taxon>
        <taxon>Duplodnaviria</taxon>
        <taxon>Heunggongvirae</taxon>
        <taxon>Uroviricota</taxon>
        <taxon>Caudoviricetes</taxon>
        <taxon>Herelleviridae</taxon>
        <taxon>Bastillevirinae</taxon>
        <taxon>Agatevirus</taxon>
        <taxon>Agatevirus agate</taxon>
    </lineage>
</organism>
<protein>
    <submittedName>
        <fullName evidence="1">Uncharacterized protein</fullName>
    </submittedName>
</protein>
<dbReference type="KEGG" id="vg:14516190"/>
<dbReference type="RefSeq" id="YP_007349260.1">
    <property type="nucleotide sequence ID" value="NC_020081.2"/>
</dbReference>
<reference evidence="1" key="1">
    <citation type="submission" date="2013-11" db="EMBL/GenBank/DDBJ databases">
        <title>Discovery of phiAGATE novel phage infecting Bacillus pumilus leads to new insights in phylogeny of subfamily Spounavirinae.</title>
        <authorList>
            <person name="Barylski J."/>
            <person name="Nowicki G."/>
            <person name="Gozdzicka-Jozefiak A."/>
        </authorList>
    </citation>
    <scope>NUCLEOTIDE SEQUENCE [LARGE SCALE GENOMIC DNA]</scope>
</reference>
<accession>L0LAC6</accession>